<comment type="subcellular location">
    <subcellularLocation>
        <location evidence="1">Cell membrane</location>
        <topology evidence="1">Single-pass membrane protein</topology>
    </subcellularLocation>
</comment>
<dbReference type="Proteomes" id="UP000318380">
    <property type="component" value="Unassembled WGS sequence"/>
</dbReference>
<comment type="caution">
    <text evidence="10">The sequence shown here is derived from an EMBL/GenBank/DDBJ whole genome shotgun (WGS) entry which is preliminary data.</text>
</comment>
<feature type="compositionally biased region" description="Low complexity" evidence="6">
    <location>
        <begin position="162"/>
        <end position="200"/>
    </location>
</feature>
<dbReference type="InterPro" id="IPR024425">
    <property type="entry name" value="LiaF-like_C"/>
</dbReference>
<feature type="transmembrane region" description="Helical" evidence="7">
    <location>
        <begin position="299"/>
        <end position="316"/>
    </location>
</feature>
<evidence type="ECO:0000313" key="11">
    <source>
        <dbReference type="Proteomes" id="UP000318380"/>
    </source>
</evidence>
<evidence type="ECO:0000256" key="1">
    <source>
        <dbReference type="ARBA" id="ARBA00004162"/>
    </source>
</evidence>
<accession>A0A561BSF5</accession>
<evidence type="ECO:0000259" key="9">
    <source>
        <dbReference type="Pfam" id="PF09922"/>
    </source>
</evidence>
<evidence type="ECO:0000313" key="10">
    <source>
        <dbReference type="EMBL" id="TWD81827.1"/>
    </source>
</evidence>
<protein>
    <submittedName>
        <fullName evidence="10">Phage shock protein C (PspC) family protein</fullName>
    </submittedName>
</protein>
<dbReference type="InterPro" id="IPR052027">
    <property type="entry name" value="PspC"/>
</dbReference>
<gene>
    <name evidence="10" type="ORF">FB561_2950</name>
</gene>
<keyword evidence="4 7" id="KW-1133">Transmembrane helix</keyword>
<dbReference type="AlphaFoldDB" id="A0A561BSF5"/>
<feature type="domain" description="Cell wall-active antibiotics response LiaF-like C-terminal" evidence="9">
    <location>
        <begin position="343"/>
        <end position="438"/>
    </location>
</feature>
<organism evidence="10 11">
    <name type="scientific">Kribbella amoyensis</name>
    <dbReference type="NCBI Taxonomy" id="996641"/>
    <lineage>
        <taxon>Bacteria</taxon>
        <taxon>Bacillati</taxon>
        <taxon>Actinomycetota</taxon>
        <taxon>Actinomycetes</taxon>
        <taxon>Propionibacteriales</taxon>
        <taxon>Kribbellaceae</taxon>
        <taxon>Kribbella</taxon>
    </lineage>
</organism>
<evidence type="ECO:0000256" key="4">
    <source>
        <dbReference type="ARBA" id="ARBA00022989"/>
    </source>
</evidence>
<reference evidence="10 11" key="1">
    <citation type="submission" date="2019-06" db="EMBL/GenBank/DDBJ databases">
        <title>Sequencing the genomes of 1000 actinobacteria strains.</title>
        <authorList>
            <person name="Klenk H.-P."/>
        </authorList>
    </citation>
    <scope>NUCLEOTIDE SEQUENCE [LARGE SCALE GENOMIC DNA]</scope>
    <source>
        <strain evidence="10 11">DSM 24683</strain>
    </source>
</reference>
<dbReference type="OrthoDB" id="7359894at2"/>
<dbReference type="GO" id="GO:0005886">
    <property type="term" value="C:plasma membrane"/>
    <property type="evidence" value="ECO:0007669"/>
    <property type="project" value="UniProtKB-SubCell"/>
</dbReference>
<evidence type="ECO:0000256" key="2">
    <source>
        <dbReference type="ARBA" id="ARBA00022475"/>
    </source>
</evidence>
<feature type="transmembrane region" description="Helical" evidence="7">
    <location>
        <begin position="250"/>
        <end position="268"/>
    </location>
</feature>
<evidence type="ECO:0000259" key="8">
    <source>
        <dbReference type="Pfam" id="PF04024"/>
    </source>
</evidence>
<dbReference type="PANTHER" id="PTHR33885">
    <property type="entry name" value="PHAGE SHOCK PROTEIN C"/>
    <property type="match status" value="1"/>
</dbReference>
<dbReference type="EMBL" id="VIVK01000001">
    <property type="protein sequence ID" value="TWD81827.1"/>
    <property type="molecule type" value="Genomic_DNA"/>
</dbReference>
<evidence type="ECO:0000256" key="7">
    <source>
        <dbReference type="SAM" id="Phobius"/>
    </source>
</evidence>
<sequence>MEQNQRGFDRDQLRDVQSWRRSRSDRMVAGVCGGIGRALNIDPVLVRVVMGVLIVSGPGLLFYAAAWLLMPDEGSDRSAAQGLLGDRVRPDHPWLWPGVIGACVFLAIALMSSFNFGKLVPGPIIVLGLLWLFVFRRKGKGPNWSHGGLHWTGRNEQRPQDTPQQWTPPAAGTTPTAAAQSAAPRSGPSAPLAGPSSSATQRPQDRTVEPVQPVWTEDDPLGLYVDEPPAAPPTAKPAAAKPPVKGYRGVKPAIVALTGLALGIAWLAQASTAMILAIGLVTLGAGMLIGGFLGKTLGLLPLGILLAVGVAVATVFPKMPRDFEDTNFTAPATHRVTATNTTYQFDAGSVQLDLTQATFDPGAKIAINGGLGEVRIKLPANVDVTGTVAANAGEVNGFGQHKGGHEATMALSDLGKDGKPGPSAVAIDVDMDLGSITVERG</sequence>
<keyword evidence="2" id="KW-1003">Cell membrane</keyword>
<dbReference type="InterPro" id="IPR007168">
    <property type="entry name" value="Phageshock_PspC_N"/>
</dbReference>
<feature type="region of interest" description="Disordered" evidence="6">
    <location>
        <begin position="145"/>
        <end position="210"/>
    </location>
</feature>
<evidence type="ECO:0000256" key="6">
    <source>
        <dbReference type="SAM" id="MobiDB-lite"/>
    </source>
</evidence>
<feature type="transmembrane region" description="Helical" evidence="7">
    <location>
        <begin position="94"/>
        <end position="112"/>
    </location>
</feature>
<keyword evidence="5 7" id="KW-0472">Membrane</keyword>
<dbReference type="RefSeq" id="WP_145806993.1">
    <property type="nucleotide sequence ID" value="NZ_VIVK01000001.1"/>
</dbReference>
<proteinExistence type="predicted"/>
<dbReference type="Pfam" id="PF04024">
    <property type="entry name" value="PspC"/>
    <property type="match status" value="1"/>
</dbReference>
<dbReference type="PANTHER" id="PTHR33885:SF3">
    <property type="entry name" value="PHAGE SHOCK PROTEIN C"/>
    <property type="match status" value="1"/>
</dbReference>
<keyword evidence="11" id="KW-1185">Reference proteome</keyword>
<feature type="transmembrane region" description="Helical" evidence="7">
    <location>
        <begin position="275"/>
        <end position="293"/>
    </location>
</feature>
<name>A0A561BSF5_9ACTN</name>
<keyword evidence="3 7" id="KW-0812">Transmembrane</keyword>
<feature type="transmembrane region" description="Helical" evidence="7">
    <location>
        <begin position="44"/>
        <end position="69"/>
    </location>
</feature>
<evidence type="ECO:0000256" key="5">
    <source>
        <dbReference type="ARBA" id="ARBA00023136"/>
    </source>
</evidence>
<feature type="domain" description="Phage shock protein PspC N-terminal" evidence="8">
    <location>
        <begin position="19"/>
        <end position="73"/>
    </location>
</feature>
<evidence type="ECO:0000256" key="3">
    <source>
        <dbReference type="ARBA" id="ARBA00022692"/>
    </source>
</evidence>
<dbReference type="Pfam" id="PF09922">
    <property type="entry name" value="LiaF-like_C"/>
    <property type="match status" value="1"/>
</dbReference>